<proteinExistence type="inferred from homology"/>
<gene>
    <name evidence="6" type="ORF">M378DRAFT_122561</name>
</gene>
<dbReference type="Pfam" id="PF02854">
    <property type="entry name" value="MIF4G"/>
    <property type="match status" value="1"/>
</dbReference>
<dbReference type="GO" id="GO:0042274">
    <property type="term" value="P:ribosomal small subunit biogenesis"/>
    <property type="evidence" value="ECO:0007669"/>
    <property type="project" value="TreeGrafter"/>
</dbReference>
<organism evidence="6 7">
    <name type="scientific">Amanita muscaria (strain Koide BX008)</name>
    <dbReference type="NCBI Taxonomy" id="946122"/>
    <lineage>
        <taxon>Eukaryota</taxon>
        <taxon>Fungi</taxon>
        <taxon>Dikarya</taxon>
        <taxon>Basidiomycota</taxon>
        <taxon>Agaricomycotina</taxon>
        <taxon>Agaricomycetes</taxon>
        <taxon>Agaricomycetidae</taxon>
        <taxon>Agaricales</taxon>
        <taxon>Pluteineae</taxon>
        <taxon>Amanitaceae</taxon>
        <taxon>Amanita</taxon>
    </lineage>
</organism>
<name>A0A0C2TKM3_AMAMK</name>
<dbReference type="InterPro" id="IPR003891">
    <property type="entry name" value="Initiation_fac_eIF4g_MI"/>
</dbReference>
<dbReference type="Pfam" id="PF02847">
    <property type="entry name" value="MA3"/>
    <property type="match status" value="1"/>
</dbReference>
<dbReference type="PROSITE" id="PS51366">
    <property type="entry name" value="MI"/>
    <property type="match status" value="1"/>
</dbReference>
<keyword evidence="3" id="KW-0539">Nucleus</keyword>
<reference evidence="6 7" key="1">
    <citation type="submission" date="2014-04" db="EMBL/GenBank/DDBJ databases">
        <title>Evolutionary Origins and Diversification of the Mycorrhizal Mutualists.</title>
        <authorList>
            <consortium name="DOE Joint Genome Institute"/>
            <consortium name="Mycorrhizal Genomics Consortium"/>
            <person name="Kohler A."/>
            <person name="Kuo A."/>
            <person name="Nagy L.G."/>
            <person name="Floudas D."/>
            <person name="Copeland A."/>
            <person name="Barry K.W."/>
            <person name="Cichocki N."/>
            <person name="Veneault-Fourrey C."/>
            <person name="LaButti K."/>
            <person name="Lindquist E.A."/>
            <person name="Lipzen A."/>
            <person name="Lundell T."/>
            <person name="Morin E."/>
            <person name="Murat C."/>
            <person name="Riley R."/>
            <person name="Ohm R."/>
            <person name="Sun H."/>
            <person name="Tunlid A."/>
            <person name="Henrissat B."/>
            <person name="Grigoriev I.V."/>
            <person name="Hibbett D.S."/>
            <person name="Martin F."/>
        </authorList>
    </citation>
    <scope>NUCLEOTIDE SEQUENCE [LARGE SCALE GENOMIC DNA]</scope>
    <source>
        <strain evidence="6 7">Koide BX008</strain>
    </source>
</reference>
<dbReference type="SMART" id="SM00544">
    <property type="entry name" value="MA3"/>
    <property type="match status" value="1"/>
</dbReference>
<evidence type="ECO:0000313" key="6">
    <source>
        <dbReference type="EMBL" id="KIL67539.1"/>
    </source>
</evidence>
<feature type="region of interest" description="Disordered" evidence="4">
    <location>
        <begin position="1"/>
        <end position="103"/>
    </location>
</feature>
<evidence type="ECO:0000256" key="4">
    <source>
        <dbReference type="SAM" id="MobiDB-lite"/>
    </source>
</evidence>
<evidence type="ECO:0000256" key="3">
    <source>
        <dbReference type="ARBA" id="ARBA00023242"/>
    </source>
</evidence>
<dbReference type="InParanoid" id="A0A0C2TKM3"/>
<evidence type="ECO:0000259" key="5">
    <source>
        <dbReference type="PROSITE" id="PS51366"/>
    </source>
</evidence>
<dbReference type="InterPro" id="IPR003890">
    <property type="entry name" value="MIF4G-like_typ-3"/>
</dbReference>
<protein>
    <recommendedName>
        <fullName evidence="5">MI domain-containing protein</fullName>
    </recommendedName>
</protein>
<evidence type="ECO:0000313" key="7">
    <source>
        <dbReference type="Proteomes" id="UP000054549"/>
    </source>
</evidence>
<dbReference type="SMART" id="SM00543">
    <property type="entry name" value="MIF4G"/>
    <property type="match status" value="1"/>
</dbReference>
<dbReference type="FunCoup" id="A0A0C2TKM3">
    <property type="interactions" value="602"/>
</dbReference>
<evidence type="ECO:0000256" key="2">
    <source>
        <dbReference type="ARBA" id="ARBA00006856"/>
    </source>
</evidence>
<feature type="compositionally biased region" description="Basic and acidic residues" evidence="4">
    <location>
        <begin position="60"/>
        <end position="74"/>
    </location>
</feature>
<dbReference type="GO" id="GO:0003723">
    <property type="term" value="F:RNA binding"/>
    <property type="evidence" value="ECO:0007669"/>
    <property type="project" value="InterPro"/>
</dbReference>
<dbReference type="HOGENOM" id="CLU_006786_2_2_1"/>
<dbReference type="STRING" id="946122.A0A0C2TKM3"/>
<dbReference type="InterPro" id="IPR050781">
    <property type="entry name" value="CWC22_splicing_factor"/>
</dbReference>
<comment type="subcellular location">
    <subcellularLocation>
        <location evidence="1">Nucleus</location>
        <location evidence="1">Nucleolus</location>
    </subcellularLocation>
</comment>
<dbReference type="PANTHER" id="PTHR18034">
    <property type="entry name" value="CELL CYCLE CONTROL PROTEIN CWF22-RELATED"/>
    <property type="match status" value="1"/>
</dbReference>
<dbReference type="AlphaFoldDB" id="A0A0C2TKM3"/>
<dbReference type="Proteomes" id="UP000054549">
    <property type="component" value="Unassembled WGS sequence"/>
</dbReference>
<dbReference type="Gene3D" id="1.25.40.180">
    <property type="match status" value="1"/>
</dbReference>
<feature type="compositionally biased region" description="Basic and acidic residues" evidence="4">
    <location>
        <begin position="39"/>
        <end position="53"/>
    </location>
</feature>
<sequence>MRLPESLLQEIKSNQENRAADNSGTRNLRRPYKPRPVASRKEARKQERVDNRRRNATFHGVRERLAVEERVDHAKPKKARQHEPGNKKRDDIRNRPLPKPQVEINEDAYIKYLEARLGYAEGKKDKRKMDNDEDDDGLGGLLNFADSVVADISHADSKPLDQDMDTEMDVLDNESHEKEQESEEEEATVEGFESSEDEWHGLMESQDGNLDENTEPNVEPDVQSTDGTTKYVPPQLKKEELLVNVNLEENARLTKQLKGQLNRMTEQNLATILDSMEEVYRAFRRHDVTSTLTKLIINGISSHSSLLDSYIILHAAFVSCMHRLIGVEFAAFFVQALILEFERHYTAHQAQNISTDREGTGKEATNLIVLISELYNFQLIASVLVYDIIRNLLGSDLQELDVELLLKLLLNSGQQLRQDDPSALKDIIAIVQNKVSGTEISLSSRTRFMLETLTNLKNNKLKRNSSKTQNDDSVERLRKFLSGLAKKRHLMAHDSLRVSLEDLHSAESKGKWWLVGAGWAGDPLANKQNHGATGSATAFAKDTANERLLKLAKKQGMNTDIRRGIFVVLMSSDDYIHACERLSQLNLTEVQQREIVRVLLHCCENEKTYNPYYTLVCQHLCQTAHSYKITLQYYLWDFLRDLGESHVGGNRIINNMKDDAERFVDAKTMSKFRLQNVAKAYGWWMAKGSVSLTILKPVDFTVLKSRGREFLKDLLVHVFLSTQVVSPLIGTMIVHPVAHNRAAVEEVFIKATRVQALAMGLVYFVTEVFHDFSSDDEELTKLVKWASRVAKDTLRTGLDMVPIL</sequence>
<accession>A0A0C2TKM3</accession>
<feature type="compositionally biased region" description="Acidic residues" evidence="4">
    <location>
        <begin position="180"/>
        <end position="196"/>
    </location>
</feature>
<keyword evidence="7" id="KW-1185">Reference proteome</keyword>
<dbReference type="EMBL" id="KN818231">
    <property type="protein sequence ID" value="KIL67539.1"/>
    <property type="molecule type" value="Genomic_DNA"/>
</dbReference>
<dbReference type="SUPFAM" id="SSF48371">
    <property type="entry name" value="ARM repeat"/>
    <property type="match status" value="1"/>
</dbReference>
<dbReference type="InterPro" id="IPR016024">
    <property type="entry name" value="ARM-type_fold"/>
</dbReference>
<feature type="compositionally biased region" description="Basic and acidic residues" evidence="4">
    <location>
        <begin position="81"/>
        <end position="94"/>
    </location>
</feature>
<dbReference type="OrthoDB" id="361797at2759"/>
<dbReference type="PANTHER" id="PTHR18034:SF4">
    <property type="entry name" value="NUCLEOLAR MIF4G DOMAIN-CONTAINING PROTEIN 1"/>
    <property type="match status" value="1"/>
</dbReference>
<comment type="similarity">
    <text evidence="2">Belongs to the CWC22 family.</text>
</comment>
<dbReference type="GO" id="GO:0005730">
    <property type="term" value="C:nucleolus"/>
    <property type="evidence" value="ECO:0007669"/>
    <property type="project" value="UniProtKB-SubCell"/>
</dbReference>
<evidence type="ECO:0000256" key="1">
    <source>
        <dbReference type="ARBA" id="ARBA00004604"/>
    </source>
</evidence>
<feature type="domain" description="MI" evidence="5">
    <location>
        <begin position="560"/>
        <end position="700"/>
    </location>
</feature>
<feature type="region of interest" description="Disordered" evidence="4">
    <location>
        <begin position="172"/>
        <end position="231"/>
    </location>
</feature>